<keyword evidence="8 9" id="KW-0472">Membrane</keyword>
<comment type="similarity">
    <text evidence="2 9">Belongs to the V-ATPase 116 kDa subunit family.</text>
</comment>
<proteinExistence type="inferred from homology"/>
<evidence type="ECO:0000313" key="11">
    <source>
        <dbReference type="EMBL" id="ORX53186.1"/>
    </source>
</evidence>
<dbReference type="EMBL" id="MCGT01000016">
    <property type="protein sequence ID" value="ORX53186.1"/>
    <property type="molecule type" value="Genomic_DNA"/>
</dbReference>
<name>A0A1X2GGH2_9FUNG</name>
<evidence type="ECO:0000256" key="9">
    <source>
        <dbReference type="RuleBase" id="RU361189"/>
    </source>
</evidence>
<dbReference type="InterPro" id="IPR026028">
    <property type="entry name" value="V-type_ATPase_116kDa_su_euka"/>
</dbReference>
<keyword evidence="12" id="KW-1185">Reference proteome</keyword>
<dbReference type="Pfam" id="PF01496">
    <property type="entry name" value="V_ATPase_I"/>
    <property type="match status" value="1"/>
</dbReference>
<evidence type="ECO:0000256" key="1">
    <source>
        <dbReference type="ARBA" id="ARBA00004141"/>
    </source>
</evidence>
<keyword evidence="7 9" id="KW-0406">Ion transport</keyword>
<evidence type="ECO:0000256" key="6">
    <source>
        <dbReference type="ARBA" id="ARBA00022989"/>
    </source>
</evidence>
<feature type="coiled-coil region" evidence="10">
    <location>
        <begin position="90"/>
        <end position="124"/>
    </location>
</feature>
<evidence type="ECO:0000256" key="4">
    <source>
        <dbReference type="ARBA" id="ARBA00022692"/>
    </source>
</evidence>
<dbReference type="Proteomes" id="UP000242146">
    <property type="component" value="Unassembled WGS sequence"/>
</dbReference>
<feature type="transmembrane region" description="Helical" evidence="9">
    <location>
        <begin position="414"/>
        <end position="438"/>
    </location>
</feature>
<sequence length="843" mass="96428">MPPQALFRSEEMSLIQLYIPMEVSQPCIASLGDLGKVQFRDLNPEVNAFQRSFVNEIRRLDEMERQCSYFRQQIQRADIPFRSTVSFGARARSTLEIDNLQEVLREHEHRLLELTASYERLQKHYLHLTELRHVLRETAGFFDEAKSQTEPFAGQDFLDDSIPLLDDDEENANFELRHLSIGFVTGVIDRTRRRTLERVLWRSLRGNLLMSTSEIDEPIVDVESDDQVDKDVFAVFAHGREILNKVRRISESLGATLYAVDESEEKRRDSLLQVSSRIEDMNNVLGTTNQTRRAELAAIAEHLNAWLTITRKEKAIYHTMNLFNYDAGRKCLIAEGWCPSFDIPLIQQTLKDATDASGTSLSAVVTELRTNKKPPTYQRTNKFTEGFQAIIDAYGVARYREVNPGIFTLISFPFLFAVMFGDIGHGLLMFLAALYLVMNEKKLASNTGEIFSMFFGGRYMMLMMGAFSIFTGVLYNDIFSLSLSSFTSGFDWPTEFNSTDTIEGIPNGNTYPIGLDPAWHGAENYLLFTNPYKMKQAIILGVLHMTFAICLQVVNHLHFRKRMFIWLEFVPQILFMESIFGYLVFCIMYKWSVDWYERDAAGEYVRNAPPNLLNMLIYMFLSPGTILPGEQLYAGQGVVQVLLLLIAVVCVPWMWFAKPYYLKKQHSMHQYTSVADDDHFANDPELHGDEDEDGMEVDVHTNHASGAVDDPEEEEFDFGEEMIHQTIHTIEFCLNCISNTASYLRLWALSLAHAQLSSVLWDMTLKIWFNYTGVMGAVGLVVGFAAWFTLTCFILIGMEGLSAFLHTLRLHWVEFDGKFYSADGYAFEPFDFTTSLAKDEASS</sequence>
<dbReference type="GO" id="GO:0000220">
    <property type="term" value="C:vacuolar proton-transporting V-type ATPase, V0 domain"/>
    <property type="evidence" value="ECO:0007669"/>
    <property type="project" value="InterPro"/>
</dbReference>
<evidence type="ECO:0000256" key="5">
    <source>
        <dbReference type="ARBA" id="ARBA00022781"/>
    </source>
</evidence>
<evidence type="ECO:0000256" key="10">
    <source>
        <dbReference type="SAM" id="Coils"/>
    </source>
</evidence>
<dbReference type="PIRSF" id="PIRSF001293">
    <property type="entry name" value="ATP6V0A1"/>
    <property type="match status" value="1"/>
</dbReference>
<feature type="transmembrane region" description="Helical" evidence="9">
    <location>
        <begin position="637"/>
        <end position="656"/>
    </location>
</feature>
<keyword evidence="4 9" id="KW-0812">Transmembrane</keyword>
<dbReference type="OrthoDB" id="10264220at2759"/>
<comment type="subcellular location">
    <subcellularLocation>
        <location evidence="1">Membrane</location>
        <topology evidence="1">Multi-pass membrane protein</topology>
    </subcellularLocation>
</comment>
<accession>A0A1X2GGH2</accession>
<dbReference type="PANTHER" id="PTHR11629">
    <property type="entry name" value="VACUOLAR PROTON ATPASES"/>
    <property type="match status" value="1"/>
</dbReference>
<dbReference type="PANTHER" id="PTHR11629:SF63">
    <property type="entry name" value="V-TYPE PROTON ATPASE SUBUNIT A"/>
    <property type="match status" value="1"/>
</dbReference>
<reference evidence="11 12" key="1">
    <citation type="submission" date="2016-07" db="EMBL/GenBank/DDBJ databases">
        <title>Pervasive Adenine N6-methylation of Active Genes in Fungi.</title>
        <authorList>
            <consortium name="DOE Joint Genome Institute"/>
            <person name="Mondo S.J."/>
            <person name="Dannebaum R.O."/>
            <person name="Kuo R.C."/>
            <person name="Labutti K."/>
            <person name="Haridas S."/>
            <person name="Kuo A."/>
            <person name="Salamov A."/>
            <person name="Ahrendt S.R."/>
            <person name="Lipzen A."/>
            <person name="Sullivan W."/>
            <person name="Andreopoulos W.B."/>
            <person name="Clum A."/>
            <person name="Lindquist E."/>
            <person name="Daum C."/>
            <person name="Ramamoorthy G.K."/>
            <person name="Gryganskyi A."/>
            <person name="Culley D."/>
            <person name="Magnuson J.K."/>
            <person name="James T.Y."/>
            <person name="O'Malley M.A."/>
            <person name="Stajich J.E."/>
            <person name="Spatafora J.W."/>
            <person name="Visel A."/>
            <person name="Grigoriev I.V."/>
        </authorList>
    </citation>
    <scope>NUCLEOTIDE SEQUENCE [LARGE SCALE GENOMIC DNA]</scope>
    <source>
        <strain evidence="11 12">NRRL 3301</strain>
    </source>
</reference>
<dbReference type="GO" id="GO:0000329">
    <property type="term" value="C:fungal-type vacuole membrane"/>
    <property type="evidence" value="ECO:0007669"/>
    <property type="project" value="TreeGrafter"/>
</dbReference>
<protein>
    <recommendedName>
        <fullName evidence="9">V-type proton ATPase subunit a</fullName>
    </recommendedName>
</protein>
<evidence type="ECO:0000313" key="12">
    <source>
        <dbReference type="Proteomes" id="UP000242146"/>
    </source>
</evidence>
<evidence type="ECO:0000256" key="2">
    <source>
        <dbReference type="ARBA" id="ARBA00009904"/>
    </source>
</evidence>
<gene>
    <name evidence="11" type="ORF">DM01DRAFT_1336378</name>
</gene>
<keyword evidence="5 9" id="KW-0375">Hydrogen ion transport</keyword>
<feature type="transmembrane region" description="Helical" evidence="9">
    <location>
        <begin position="569"/>
        <end position="592"/>
    </location>
</feature>
<dbReference type="GO" id="GO:0051117">
    <property type="term" value="F:ATPase binding"/>
    <property type="evidence" value="ECO:0007669"/>
    <property type="project" value="TreeGrafter"/>
</dbReference>
<keyword evidence="10" id="KW-0175">Coiled coil</keyword>
<dbReference type="GO" id="GO:0007035">
    <property type="term" value="P:vacuolar acidification"/>
    <property type="evidence" value="ECO:0007669"/>
    <property type="project" value="TreeGrafter"/>
</dbReference>
<comment type="function">
    <text evidence="9">Essential component of the vacuolar proton pump (V-ATPase), a multimeric enzyme that catalyzes the translocation of protons across the membranes. Required for assembly and activity of the V-ATPase.</text>
</comment>
<keyword evidence="6 9" id="KW-1133">Transmembrane helix</keyword>
<evidence type="ECO:0000256" key="8">
    <source>
        <dbReference type="ARBA" id="ARBA00023136"/>
    </source>
</evidence>
<dbReference type="AlphaFoldDB" id="A0A1X2GGH2"/>
<dbReference type="InterPro" id="IPR002490">
    <property type="entry name" value="V-ATPase_116kDa_su"/>
</dbReference>
<evidence type="ECO:0000256" key="3">
    <source>
        <dbReference type="ARBA" id="ARBA00022448"/>
    </source>
</evidence>
<feature type="transmembrane region" description="Helical" evidence="9">
    <location>
        <begin position="768"/>
        <end position="796"/>
    </location>
</feature>
<feature type="transmembrane region" description="Helical" evidence="9">
    <location>
        <begin position="537"/>
        <end position="557"/>
    </location>
</feature>
<keyword evidence="3 9" id="KW-0813">Transport</keyword>
<feature type="transmembrane region" description="Helical" evidence="9">
    <location>
        <begin position="450"/>
        <end position="475"/>
    </location>
</feature>
<organism evidence="11 12">
    <name type="scientific">Hesseltinella vesiculosa</name>
    <dbReference type="NCBI Taxonomy" id="101127"/>
    <lineage>
        <taxon>Eukaryota</taxon>
        <taxon>Fungi</taxon>
        <taxon>Fungi incertae sedis</taxon>
        <taxon>Mucoromycota</taxon>
        <taxon>Mucoromycotina</taxon>
        <taxon>Mucoromycetes</taxon>
        <taxon>Mucorales</taxon>
        <taxon>Cunninghamellaceae</taxon>
        <taxon>Hesseltinella</taxon>
    </lineage>
</organism>
<comment type="caution">
    <text evidence="11">The sequence shown here is derived from an EMBL/GenBank/DDBJ whole genome shotgun (WGS) entry which is preliminary data.</text>
</comment>
<evidence type="ECO:0000256" key="7">
    <source>
        <dbReference type="ARBA" id="ARBA00023065"/>
    </source>
</evidence>
<dbReference type="GO" id="GO:0046961">
    <property type="term" value="F:proton-transporting ATPase activity, rotational mechanism"/>
    <property type="evidence" value="ECO:0007669"/>
    <property type="project" value="InterPro"/>
</dbReference>
<dbReference type="STRING" id="101127.A0A1X2GGH2"/>